<keyword evidence="2" id="KW-1185">Reference proteome</keyword>
<sequence>PPGADKVAIIALASLPYSYCQALCIIDTILHKLFCAATAAAASTKTVNSN</sequence>
<evidence type="ECO:0000313" key="2">
    <source>
        <dbReference type="Proteomes" id="UP000265520"/>
    </source>
</evidence>
<dbReference type="AlphaFoldDB" id="A0A392S7F6"/>
<accession>A0A392S7F6</accession>
<evidence type="ECO:0000313" key="1">
    <source>
        <dbReference type="EMBL" id="MCI44619.1"/>
    </source>
</evidence>
<organism evidence="1 2">
    <name type="scientific">Trifolium medium</name>
    <dbReference type="NCBI Taxonomy" id="97028"/>
    <lineage>
        <taxon>Eukaryota</taxon>
        <taxon>Viridiplantae</taxon>
        <taxon>Streptophyta</taxon>
        <taxon>Embryophyta</taxon>
        <taxon>Tracheophyta</taxon>
        <taxon>Spermatophyta</taxon>
        <taxon>Magnoliopsida</taxon>
        <taxon>eudicotyledons</taxon>
        <taxon>Gunneridae</taxon>
        <taxon>Pentapetalae</taxon>
        <taxon>rosids</taxon>
        <taxon>fabids</taxon>
        <taxon>Fabales</taxon>
        <taxon>Fabaceae</taxon>
        <taxon>Papilionoideae</taxon>
        <taxon>50 kb inversion clade</taxon>
        <taxon>NPAAA clade</taxon>
        <taxon>Hologalegina</taxon>
        <taxon>IRL clade</taxon>
        <taxon>Trifolieae</taxon>
        <taxon>Trifolium</taxon>
    </lineage>
</organism>
<dbReference type="EMBL" id="LXQA010333098">
    <property type="protein sequence ID" value="MCI44619.1"/>
    <property type="molecule type" value="Genomic_DNA"/>
</dbReference>
<comment type="caution">
    <text evidence="1">The sequence shown here is derived from an EMBL/GenBank/DDBJ whole genome shotgun (WGS) entry which is preliminary data.</text>
</comment>
<name>A0A392S7F6_9FABA</name>
<protein>
    <submittedName>
        <fullName evidence="1">Uncharacterized protein</fullName>
    </submittedName>
</protein>
<feature type="non-terminal residue" evidence="1">
    <location>
        <position position="1"/>
    </location>
</feature>
<reference evidence="1 2" key="1">
    <citation type="journal article" date="2018" name="Front. Plant Sci.">
        <title>Red Clover (Trifolium pratense) and Zigzag Clover (T. medium) - A Picture of Genomic Similarities and Differences.</title>
        <authorList>
            <person name="Dluhosova J."/>
            <person name="Istvanek J."/>
            <person name="Nedelnik J."/>
            <person name="Repkova J."/>
        </authorList>
    </citation>
    <scope>NUCLEOTIDE SEQUENCE [LARGE SCALE GENOMIC DNA]</scope>
    <source>
        <strain evidence="2">cv. 10/8</strain>
        <tissue evidence="1">Leaf</tissue>
    </source>
</reference>
<proteinExistence type="predicted"/>
<dbReference type="Proteomes" id="UP000265520">
    <property type="component" value="Unassembled WGS sequence"/>
</dbReference>